<feature type="compositionally biased region" description="Basic and acidic residues" evidence="1">
    <location>
        <begin position="160"/>
        <end position="169"/>
    </location>
</feature>
<evidence type="ECO:0000313" key="2">
    <source>
        <dbReference type="EMBL" id="KAH9364738.1"/>
    </source>
</evidence>
<gene>
    <name evidence="2" type="ORF">HPB48_014871</name>
</gene>
<organism evidence="2 3">
    <name type="scientific">Haemaphysalis longicornis</name>
    <name type="common">Bush tick</name>
    <dbReference type="NCBI Taxonomy" id="44386"/>
    <lineage>
        <taxon>Eukaryota</taxon>
        <taxon>Metazoa</taxon>
        <taxon>Ecdysozoa</taxon>
        <taxon>Arthropoda</taxon>
        <taxon>Chelicerata</taxon>
        <taxon>Arachnida</taxon>
        <taxon>Acari</taxon>
        <taxon>Parasitiformes</taxon>
        <taxon>Ixodida</taxon>
        <taxon>Ixodoidea</taxon>
        <taxon>Ixodidae</taxon>
        <taxon>Haemaphysalinae</taxon>
        <taxon>Haemaphysalis</taxon>
    </lineage>
</organism>
<accession>A0A9J6FNI3</accession>
<protein>
    <submittedName>
        <fullName evidence="2">Uncharacterized protein</fullName>
    </submittedName>
</protein>
<dbReference type="VEuPathDB" id="VectorBase:HLOH_057348"/>
<dbReference type="EMBL" id="JABSTR010000002">
    <property type="protein sequence ID" value="KAH9364738.1"/>
    <property type="molecule type" value="Genomic_DNA"/>
</dbReference>
<comment type="caution">
    <text evidence="2">The sequence shown here is derived from an EMBL/GenBank/DDBJ whole genome shotgun (WGS) entry which is preliminary data.</text>
</comment>
<proteinExistence type="predicted"/>
<feature type="compositionally biased region" description="Low complexity" evidence="1">
    <location>
        <begin position="101"/>
        <end position="116"/>
    </location>
</feature>
<evidence type="ECO:0000313" key="3">
    <source>
        <dbReference type="Proteomes" id="UP000821853"/>
    </source>
</evidence>
<feature type="region of interest" description="Disordered" evidence="1">
    <location>
        <begin position="71"/>
        <end position="180"/>
    </location>
</feature>
<sequence length="180" mass="18947">MMIKTTQNVSYLEAKRRLSFQQKGTSAEVVKLRDLVSAVQPPPVPEAGLPQHLALTRSTQVDRVDHSADCFISQPSTQDGPEAGVPAVDGVEEASRLTRNSAGSAPAARSTPSSRGTVDMPQKALQGSGTATGAALVLQRPGEPPDPRRVPKGRGKPKHRTEGSGKEAEDAMDVTPPTPP</sequence>
<reference evidence="2 3" key="1">
    <citation type="journal article" date="2020" name="Cell">
        <title>Large-Scale Comparative Analyses of Tick Genomes Elucidate Their Genetic Diversity and Vector Capacities.</title>
        <authorList>
            <consortium name="Tick Genome and Microbiome Consortium (TIGMIC)"/>
            <person name="Jia N."/>
            <person name="Wang J."/>
            <person name="Shi W."/>
            <person name="Du L."/>
            <person name="Sun Y."/>
            <person name="Zhan W."/>
            <person name="Jiang J.F."/>
            <person name="Wang Q."/>
            <person name="Zhang B."/>
            <person name="Ji P."/>
            <person name="Bell-Sakyi L."/>
            <person name="Cui X.M."/>
            <person name="Yuan T.T."/>
            <person name="Jiang B.G."/>
            <person name="Yang W.F."/>
            <person name="Lam T.T."/>
            <person name="Chang Q.C."/>
            <person name="Ding S.J."/>
            <person name="Wang X.J."/>
            <person name="Zhu J.G."/>
            <person name="Ruan X.D."/>
            <person name="Zhao L."/>
            <person name="Wei J.T."/>
            <person name="Ye R.Z."/>
            <person name="Que T.C."/>
            <person name="Du C.H."/>
            <person name="Zhou Y.H."/>
            <person name="Cheng J.X."/>
            <person name="Dai P.F."/>
            <person name="Guo W.B."/>
            <person name="Han X.H."/>
            <person name="Huang E.J."/>
            <person name="Li L.F."/>
            <person name="Wei W."/>
            <person name="Gao Y.C."/>
            <person name="Liu J.Z."/>
            <person name="Shao H.Z."/>
            <person name="Wang X."/>
            <person name="Wang C.C."/>
            <person name="Yang T.C."/>
            <person name="Huo Q.B."/>
            <person name="Li W."/>
            <person name="Chen H.Y."/>
            <person name="Chen S.E."/>
            <person name="Zhou L.G."/>
            <person name="Ni X.B."/>
            <person name="Tian J.H."/>
            <person name="Sheng Y."/>
            <person name="Liu T."/>
            <person name="Pan Y.S."/>
            <person name="Xia L.Y."/>
            <person name="Li J."/>
            <person name="Zhao F."/>
            <person name="Cao W.C."/>
        </authorList>
    </citation>
    <scope>NUCLEOTIDE SEQUENCE [LARGE SCALE GENOMIC DNA]</scope>
    <source>
        <strain evidence="2">HaeL-2018</strain>
    </source>
</reference>
<dbReference type="Proteomes" id="UP000821853">
    <property type="component" value="Chromosome 10"/>
</dbReference>
<name>A0A9J6FNI3_HAELO</name>
<keyword evidence="3" id="KW-1185">Reference proteome</keyword>
<dbReference type="AlphaFoldDB" id="A0A9J6FNI3"/>
<evidence type="ECO:0000256" key="1">
    <source>
        <dbReference type="SAM" id="MobiDB-lite"/>
    </source>
</evidence>
<feature type="compositionally biased region" description="Basic residues" evidence="1">
    <location>
        <begin position="150"/>
        <end position="159"/>
    </location>
</feature>